<dbReference type="Proteomes" id="UP000520767">
    <property type="component" value="Unassembled WGS sequence"/>
</dbReference>
<keyword evidence="2" id="KW-0472">Membrane</keyword>
<gene>
    <name evidence="3" type="ORF">FHR82_000723</name>
</gene>
<sequence length="167" mass="17975">MLVLGLLLVVLSGAVAVLLIAYNNGGDAQTVTMFGRDLADVTMAQAFIAGLVVATVFLIGLSMIMSAGRRAKENRSRYREARKEAKVAAKERDELAEQLRKEEDHRHDPVGGGQTDTMVTPPAGTQMPHDNRMGAPAPDMTPPRHAAPPQQQQPVITNIKPGDSPTR</sequence>
<keyword evidence="2" id="KW-0812">Transmembrane</keyword>
<dbReference type="EMBL" id="JACHJQ010000001">
    <property type="protein sequence ID" value="MBB4904513.1"/>
    <property type="molecule type" value="Genomic_DNA"/>
</dbReference>
<organism evidence="3 4">
    <name type="scientific">Actinophytocola algeriensis</name>
    <dbReference type="NCBI Taxonomy" id="1768010"/>
    <lineage>
        <taxon>Bacteria</taxon>
        <taxon>Bacillati</taxon>
        <taxon>Actinomycetota</taxon>
        <taxon>Actinomycetes</taxon>
        <taxon>Pseudonocardiales</taxon>
        <taxon>Pseudonocardiaceae</taxon>
    </lineage>
</organism>
<feature type="compositionally biased region" description="Basic and acidic residues" evidence="1">
    <location>
        <begin position="70"/>
        <end position="109"/>
    </location>
</feature>
<dbReference type="RefSeq" id="WP_184808756.1">
    <property type="nucleotide sequence ID" value="NZ_JACHJQ010000001.1"/>
</dbReference>
<evidence type="ECO:0000313" key="3">
    <source>
        <dbReference type="EMBL" id="MBB4904513.1"/>
    </source>
</evidence>
<evidence type="ECO:0000313" key="4">
    <source>
        <dbReference type="Proteomes" id="UP000520767"/>
    </source>
</evidence>
<reference evidence="3 4" key="1">
    <citation type="submission" date="2020-08" db="EMBL/GenBank/DDBJ databases">
        <title>Genomic Encyclopedia of Type Strains, Phase III (KMG-III): the genomes of soil and plant-associated and newly described type strains.</title>
        <authorList>
            <person name="Whitman W."/>
        </authorList>
    </citation>
    <scope>NUCLEOTIDE SEQUENCE [LARGE SCALE GENOMIC DNA]</scope>
    <source>
        <strain evidence="3 4">CECT 8960</strain>
    </source>
</reference>
<evidence type="ECO:0000256" key="2">
    <source>
        <dbReference type="SAM" id="Phobius"/>
    </source>
</evidence>
<evidence type="ECO:0000256" key="1">
    <source>
        <dbReference type="SAM" id="MobiDB-lite"/>
    </source>
</evidence>
<proteinExistence type="predicted"/>
<feature type="transmembrane region" description="Helical" evidence="2">
    <location>
        <begin position="44"/>
        <end position="67"/>
    </location>
</feature>
<name>A0A7W7VBV3_9PSEU</name>
<protein>
    <submittedName>
        <fullName evidence="3">ABC-type nickel/cobalt efflux system permease component RcnA</fullName>
    </submittedName>
</protein>
<accession>A0A7W7VBV3</accession>
<keyword evidence="2" id="KW-1133">Transmembrane helix</keyword>
<dbReference type="AlphaFoldDB" id="A0A7W7VBV3"/>
<comment type="caution">
    <text evidence="3">The sequence shown here is derived from an EMBL/GenBank/DDBJ whole genome shotgun (WGS) entry which is preliminary data.</text>
</comment>
<feature type="region of interest" description="Disordered" evidence="1">
    <location>
        <begin position="70"/>
        <end position="167"/>
    </location>
</feature>
<keyword evidence="4" id="KW-1185">Reference proteome</keyword>